<accession>Q7V719</accession>
<sequence>MNVLKDKGSYTHWLDVPLNFKLQMTRQKHQLIQMSLPPFGKVMNLNQGTMILMLAGTGGITKVVLPKRTVIAIVIAKTI</sequence>
<dbReference type="AlphaFoldDB" id="Q7V719"/>
<dbReference type="EMBL" id="BX548175">
    <property type="protein sequence ID" value="CAE21119.1"/>
    <property type="molecule type" value="Genomic_DNA"/>
</dbReference>
<evidence type="ECO:0000313" key="1">
    <source>
        <dbReference type="EMBL" id="CAE21119.1"/>
    </source>
</evidence>
<keyword evidence="2" id="KW-1185">Reference proteome</keyword>
<dbReference type="HOGENOM" id="CLU_2603175_0_0_3"/>
<name>Q7V719_PROMM</name>
<gene>
    <name evidence="1" type="ordered locus">PMT_0944</name>
</gene>
<reference evidence="1 2" key="1">
    <citation type="journal article" date="2003" name="Nature">
        <title>Genome divergence in two Prochlorococcus ecotypes reflects oceanic niche differentiation.</title>
        <authorList>
            <person name="Rocap G."/>
            <person name="Larimer F.W."/>
            <person name="Lamerdin J.E."/>
            <person name="Malfatti S."/>
            <person name="Chain P."/>
            <person name="Ahlgren N.A."/>
            <person name="Arellano A."/>
            <person name="Coleman M."/>
            <person name="Hauser L."/>
            <person name="Hess W.R."/>
            <person name="Johnson Z.I."/>
            <person name="Land M.L."/>
            <person name="Lindell D."/>
            <person name="Post A.F."/>
            <person name="Regala W."/>
            <person name="Shah M."/>
            <person name="Shaw S.L."/>
            <person name="Steglich C."/>
            <person name="Sullivan M.B."/>
            <person name="Ting C.S."/>
            <person name="Tolonen A."/>
            <person name="Webb E.A."/>
            <person name="Zinser E.R."/>
            <person name="Chisholm S.W."/>
        </authorList>
    </citation>
    <scope>NUCLEOTIDE SEQUENCE [LARGE SCALE GENOMIC DNA]</scope>
    <source>
        <strain evidence="2">MIT 9313</strain>
    </source>
</reference>
<protein>
    <submittedName>
        <fullName evidence="1">Uncharacterized protein</fullName>
    </submittedName>
</protein>
<dbReference type="KEGG" id="pmt:PMT_0944"/>
<dbReference type="Proteomes" id="UP000001423">
    <property type="component" value="Chromosome"/>
</dbReference>
<evidence type="ECO:0000313" key="2">
    <source>
        <dbReference type="Proteomes" id="UP000001423"/>
    </source>
</evidence>
<proteinExistence type="predicted"/>
<organism evidence="1 2">
    <name type="scientific">Prochlorococcus marinus (strain MIT 9313)</name>
    <dbReference type="NCBI Taxonomy" id="74547"/>
    <lineage>
        <taxon>Bacteria</taxon>
        <taxon>Bacillati</taxon>
        <taxon>Cyanobacteriota</taxon>
        <taxon>Cyanophyceae</taxon>
        <taxon>Synechococcales</taxon>
        <taxon>Prochlorococcaceae</taxon>
        <taxon>Prochlorococcus</taxon>
    </lineage>
</organism>